<evidence type="ECO:0000313" key="2">
    <source>
        <dbReference type="EMBL" id="PCK78388.1"/>
    </source>
</evidence>
<dbReference type="AlphaFoldDB" id="A0A2A5KMY0"/>
<name>A0A2A5KMY0_9HYPH</name>
<comment type="caution">
    <text evidence="2">The sequence shown here is derived from an EMBL/GenBank/DDBJ whole genome shotgun (WGS) entry which is preliminary data.</text>
</comment>
<accession>A0A2A5KMY0</accession>
<feature type="region of interest" description="Disordered" evidence="1">
    <location>
        <begin position="33"/>
        <end position="66"/>
    </location>
</feature>
<sequence>MPTPLSVVLGLEPRTHATDADGCGVDARLKAEHDGGWGGQEKAIRSADAGVSDATRSRNKTMSVTA</sequence>
<reference evidence="2 3" key="1">
    <citation type="submission" date="2017-09" db="EMBL/GenBank/DDBJ databases">
        <title>Comparative genomics of rhizobia isolated from Phaseolus vulgaris in China.</title>
        <authorList>
            <person name="Tong W."/>
        </authorList>
    </citation>
    <scope>NUCLEOTIDE SEQUENCE [LARGE SCALE GENOMIC DNA]</scope>
    <source>
        <strain evidence="2 3">L101</strain>
    </source>
</reference>
<evidence type="ECO:0000313" key="3">
    <source>
        <dbReference type="Proteomes" id="UP000218807"/>
    </source>
</evidence>
<evidence type="ECO:0000256" key="1">
    <source>
        <dbReference type="SAM" id="MobiDB-lite"/>
    </source>
</evidence>
<dbReference type="EMBL" id="NXDM01000028">
    <property type="protein sequence ID" value="PCK78388.1"/>
    <property type="molecule type" value="Genomic_DNA"/>
</dbReference>
<organism evidence="2 3">
    <name type="scientific">Rhizobium sophoriradicis</name>
    <dbReference type="NCBI Taxonomy" id="1535245"/>
    <lineage>
        <taxon>Bacteria</taxon>
        <taxon>Pseudomonadati</taxon>
        <taxon>Pseudomonadota</taxon>
        <taxon>Alphaproteobacteria</taxon>
        <taxon>Hyphomicrobiales</taxon>
        <taxon>Rhizobiaceae</taxon>
        <taxon>Rhizobium/Agrobacterium group</taxon>
        <taxon>Rhizobium</taxon>
    </lineage>
</organism>
<dbReference type="Proteomes" id="UP000218807">
    <property type="component" value="Unassembled WGS sequence"/>
</dbReference>
<proteinExistence type="predicted"/>
<protein>
    <submittedName>
        <fullName evidence="2">Uncharacterized protein</fullName>
    </submittedName>
</protein>
<gene>
    <name evidence="2" type="ORF">CPT34_25280</name>
</gene>
<keyword evidence="3" id="KW-1185">Reference proteome</keyword>